<evidence type="ECO:0000313" key="1">
    <source>
        <dbReference type="EMBL" id="PYE74901.1"/>
    </source>
</evidence>
<reference evidence="1 2" key="1">
    <citation type="submission" date="2018-06" db="EMBL/GenBank/DDBJ databases">
        <title>Genomic Encyclopedia of Type Strains, Phase III (KMG-III): the genomes of soil and plant-associated and newly described type strains.</title>
        <authorList>
            <person name="Whitman W."/>
        </authorList>
    </citation>
    <scope>NUCLEOTIDE SEQUENCE [LARGE SCALE GENOMIC DNA]</scope>
    <source>
        <strain evidence="1 2">CECT 7646</strain>
    </source>
</reference>
<accession>A0A318SF65</accession>
<organism evidence="1 2">
    <name type="scientific">Xylophilus ampelinus</name>
    <dbReference type="NCBI Taxonomy" id="54067"/>
    <lineage>
        <taxon>Bacteria</taxon>
        <taxon>Pseudomonadati</taxon>
        <taxon>Pseudomonadota</taxon>
        <taxon>Betaproteobacteria</taxon>
        <taxon>Burkholderiales</taxon>
        <taxon>Xylophilus</taxon>
    </lineage>
</organism>
<keyword evidence="2" id="KW-1185">Reference proteome</keyword>
<evidence type="ECO:0008006" key="3">
    <source>
        <dbReference type="Google" id="ProtNLM"/>
    </source>
</evidence>
<dbReference type="EMBL" id="QJTC01000023">
    <property type="protein sequence ID" value="PYE74901.1"/>
    <property type="molecule type" value="Genomic_DNA"/>
</dbReference>
<dbReference type="RefSeq" id="WP_110466549.1">
    <property type="nucleotide sequence ID" value="NZ_JAMOFZ010000022.1"/>
</dbReference>
<dbReference type="AlphaFoldDB" id="A0A318SF65"/>
<dbReference type="OrthoDB" id="5295974at2"/>
<gene>
    <name evidence="1" type="ORF">DFQ15_12344</name>
</gene>
<dbReference type="Proteomes" id="UP000247540">
    <property type="component" value="Unassembled WGS sequence"/>
</dbReference>
<comment type="caution">
    <text evidence="1">The sequence shown here is derived from an EMBL/GenBank/DDBJ whole genome shotgun (WGS) entry which is preliminary data.</text>
</comment>
<name>A0A318SF65_9BURK</name>
<proteinExistence type="predicted"/>
<sequence>MHLLIPFAAADAEGCAAQRRGLRLPHLERLLARLAPDGTDTGDEFSLSPPHERALAALLGIADGGDGRIPWAAQAVAAEGGDPGADAWAVITPCHWRVAPDHIAMLDPLQLELGEEESRALLALMAPYFLEDGIALDYVAPTAWRARGEPLRGLATASLDRVQGRSLDLWMPDAPAARLVRRLQGEMQMLLYTHPMTDARAAQGRLAVNAFWVSGTGDRPATARTEVPGLRMPQGLRQAALQEDWAGWAAAWQAIDAAEVRQALETAEAGSPVALTLCGERNAQRFEARPRGAWQRLSQGISGVLGRKPSLFAGLQL</sequence>
<evidence type="ECO:0000313" key="2">
    <source>
        <dbReference type="Proteomes" id="UP000247540"/>
    </source>
</evidence>
<protein>
    <recommendedName>
        <fullName evidence="3">Phosphoglycerate mutase</fullName>
    </recommendedName>
</protein>